<keyword evidence="1" id="KW-1133">Transmembrane helix</keyword>
<gene>
    <name evidence="2" type="ORF">CA2015_1465</name>
</gene>
<keyword evidence="1" id="KW-0812">Transmembrane</keyword>
<sequence>MPIPPDLPEALVKDNLAFMEIAWLMPLVGFAELVGGILILFPLTRALGALVIFPVMVGILLRHIFVAPEGLIIAAII</sequence>
<dbReference type="EMBL" id="CP012040">
    <property type="protein sequence ID" value="AKP50904.1"/>
    <property type="molecule type" value="Genomic_DNA"/>
</dbReference>
<evidence type="ECO:0000256" key="1">
    <source>
        <dbReference type="SAM" id="Phobius"/>
    </source>
</evidence>
<feature type="transmembrane region" description="Helical" evidence="1">
    <location>
        <begin position="47"/>
        <end position="65"/>
    </location>
</feature>
<dbReference type="PATRIC" id="fig|320787.5.peg.1614"/>
<evidence type="ECO:0000313" key="3">
    <source>
        <dbReference type="Proteomes" id="UP000036520"/>
    </source>
</evidence>
<keyword evidence="1" id="KW-0472">Membrane</keyword>
<name>A0A0H4P9P1_9BACT</name>
<proteinExistence type="predicted"/>
<dbReference type="AlphaFoldDB" id="A0A0H4P9P1"/>
<protein>
    <submittedName>
        <fullName evidence="2">DoxX family protein</fullName>
    </submittedName>
</protein>
<feature type="transmembrane region" description="Helical" evidence="1">
    <location>
        <begin position="21"/>
        <end position="41"/>
    </location>
</feature>
<dbReference type="KEGG" id="camu:CA2015_1465"/>
<reference evidence="2 3" key="1">
    <citation type="submission" date="2015-07" db="EMBL/GenBank/DDBJ databases">
        <authorList>
            <person name="Kim K.M."/>
        </authorList>
    </citation>
    <scope>NUCLEOTIDE SEQUENCE [LARGE SCALE GENOMIC DNA]</scope>
    <source>
        <strain evidence="2 3">KCTC 12363</strain>
    </source>
</reference>
<dbReference type="STRING" id="320787.CA2015_1465"/>
<evidence type="ECO:0000313" key="2">
    <source>
        <dbReference type="EMBL" id="AKP50904.1"/>
    </source>
</evidence>
<dbReference type="Proteomes" id="UP000036520">
    <property type="component" value="Chromosome"/>
</dbReference>
<keyword evidence="3" id="KW-1185">Reference proteome</keyword>
<accession>A0A0H4P9P1</accession>
<organism evidence="2 3">
    <name type="scientific">Cyclobacterium amurskyense</name>
    <dbReference type="NCBI Taxonomy" id="320787"/>
    <lineage>
        <taxon>Bacteria</taxon>
        <taxon>Pseudomonadati</taxon>
        <taxon>Bacteroidota</taxon>
        <taxon>Cytophagia</taxon>
        <taxon>Cytophagales</taxon>
        <taxon>Cyclobacteriaceae</taxon>
        <taxon>Cyclobacterium</taxon>
    </lineage>
</organism>